<protein>
    <submittedName>
        <fullName evidence="7">TetR/AcrR family transcriptional regulator</fullName>
    </submittedName>
</protein>
<feature type="DNA-binding region" description="H-T-H motif" evidence="5">
    <location>
        <begin position="36"/>
        <end position="55"/>
    </location>
</feature>
<dbReference type="Pfam" id="PF00440">
    <property type="entry name" value="TetR_N"/>
    <property type="match status" value="1"/>
</dbReference>
<evidence type="ECO:0000256" key="1">
    <source>
        <dbReference type="ARBA" id="ARBA00022491"/>
    </source>
</evidence>
<keyword evidence="8" id="KW-1185">Reference proteome</keyword>
<evidence type="ECO:0000313" key="8">
    <source>
        <dbReference type="Proteomes" id="UP000282977"/>
    </source>
</evidence>
<keyword evidence="1" id="KW-0678">Repressor</keyword>
<dbReference type="RefSeq" id="WP_025291885.1">
    <property type="nucleotide sequence ID" value="NZ_RZUL01000003.1"/>
</dbReference>
<evidence type="ECO:0000256" key="2">
    <source>
        <dbReference type="ARBA" id="ARBA00023015"/>
    </source>
</evidence>
<evidence type="ECO:0000256" key="5">
    <source>
        <dbReference type="PROSITE-ProRule" id="PRU00335"/>
    </source>
</evidence>
<dbReference type="PROSITE" id="PS50977">
    <property type="entry name" value="HTH_TETR_2"/>
    <property type="match status" value="1"/>
</dbReference>
<name>A0A437J7L4_9SPHN</name>
<dbReference type="Proteomes" id="UP000282977">
    <property type="component" value="Unassembled WGS sequence"/>
</dbReference>
<accession>A0A437J7L4</accession>
<dbReference type="AlphaFoldDB" id="A0A437J7L4"/>
<keyword evidence="4" id="KW-0804">Transcription</keyword>
<dbReference type="InterPro" id="IPR036271">
    <property type="entry name" value="Tet_transcr_reg_TetR-rel_C_sf"/>
</dbReference>
<evidence type="ECO:0000256" key="4">
    <source>
        <dbReference type="ARBA" id="ARBA00023163"/>
    </source>
</evidence>
<evidence type="ECO:0000256" key="3">
    <source>
        <dbReference type="ARBA" id="ARBA00023125"/>
    </source>
</evidence>
<gene>
    <name evidence="7" type="ORF">ENE74_12135</name>
</gene>
<dbReference type="PRINTS" id="PR00455">
    <property type="entry name" value="HTHTETR"/>
</dbReference>
<dbReference type="InterPro" id="IPR050109">
    <property type="entry name" value="HTH-type_TetR-like_transc_reg"/>
</dbReference>
<organism evidence="7 8">
    <name type="scientific">Sphingobium algorifonticola</name>
    <dbReference type="NCBI Taxonomy" id="2008318"/>
    <lineage>
        <taxon>Bacteria</taxon>
        <taxon>Pseudomonadati</taxon>
        <taxon>Pseudomonadota</taxon>
        <taxon>Alphaproteobacteria</taxon>
        <taxon>Sphingomonadales</taxon>
        <taxon>Sphingomonadaceae</taxon>
        <taxon>Sphingobium</taxon>
    </lineage>
</organism>
<dbReference type="PANTHER" id="PTHR30055">
    <property type="entry name" value="HTH-TYPE TRANSCRIPTIONAL REGULATOR RUTR"/>
    <property type="match status" value="1"/>
</dbReference>
<dbReference type="PANTHER" id="PTHR30055:SF241">
    <property type="entry name" value="TRANSCRIPTIONAL REGULATORY PROTEIN"/>
    <property type="match status" value="1"/>
</dbReference>
<dbReference type="InterPro" id="IPR001647">
    <property type="entry name" value="HTH_TetR"/>
</dbReference>
<dbReference type="GO" id="GO:0003700">
    <property type="term" value="F:DNA-binding transcription factor activity"/>
    <property type="evidence" value="ECO:0007669"/>
    <property type="project" value="TreeGrafter"/>
</dbReference>
<reference evidence="7 8" key="1">
    <citation type="submission" date="2019-01" db="EMBL/GenBank/DDBJ databases">
        <authorList>
            <person name="Chen W.-M."/>
        </authorList>
    </citation>
    <scope>NUCLEOTIDE SEQUENCE [LARGE SCALE GENOMIC DNA]</scope>
    <source>
        <strain evidence="7 8">TLA-22</strain>
    </source>
</reference>
<dbReference type="OrthoDB" id="9779746at2"/>
<dbReference type="EMBL" id="RZUL01000003">
    <property type="protein sequence ID" value="RVT41169.1"/>
    <property type="molecule type" value="Genomic_DNA"/>
</dbReference>
<dbReference type="InterPro" id="IPR009057">
    <property type="entry name" value="Homeodomain-like_sf"/>
</dbReference>
<evidence type="ECO:0000313" key="7">
    <source>
        <dbReference type="EMBL" id="RVT41169.1"/>
    </source>
</evidence>
<sequence length="206" mass="23029">MSRRPARTRPTRAQTRERIMDGALDAFAERGFQGASQEDICERVGLSRGAYNSSFQSKEELFFALYDRIIERLQVRLEASMTEALLASGPVIDNFVKAFVSNYSFDRKWYLLQAEFRLHALRNPAVASHYAARQARILTVIEHAIARVGEQKKPVGPGKLSRMARLLLAVHEGGMFQGLLEPTEIAGGELLEFFGTLVMARALAAN</sequence>
<proteinExistence type="predicted"/>
<evidence type="ECO:0000259" key="6">
    <source>
        <dbReference type="PROSITE" id="PS50977"/>
    </source>
</evidence>
<dbReference type="Pfam" id="PF13977">
    <property type="entry name" value="TetR_C_6"/>
    <property type="match status" value="1"/>
</dbReference>
<keyword evidence="2" id="KW-0805">Transcription regulation</keyword>
<keyword evidence="3 5" id="KW-0238">DNA-binding</keyword>
<dbReference type="SUPFAM" id="SSF48498">
    <property type="entry name" value="Tetracyclin repressor-like, C-terminal domain"/>
    <property type="match status" value="1"/>
</dbReference>
<feature type="domain" description="HTH tetR-type" evidence="6">
    <location>
        <begin position="13"/>
        <end position="73"/>
    </location>
</feature>
<dbReference type="SUPFAM" id="SSF46689">
    <property type="entry name" value="Homeodomain-like"/>
    <property type="match status" value="1"/>
</dbReference>
<dbReference type="GO" id="GO:0000976">
    <property type="term" value="F:transcription cis-regulatory region binding"/>
    <property type="evidence" value="ECO:0007669"/>
    <property type="project" value="TreeGrafter"/>
</dbReference>
<dbReference type="Gene3D" id="1.10.357.10">
    <property type="entry name" value="Tetracycline Repressor, domain 2"/>
    <property type="match status" value="1"/>
</dbReference>
<comment type="caution">
    <text evidence="7">The sequence shown here is derived from an EMBL/GenBank/DDBJ whole genome shotgun (WGS) entry which is preliminary data.</text>
</comment>
<dbReference type="InterPro" id="IPR039538">
    <property type="entry name" value="BetI_C"/>
</dbReference>